<dbReference type="Proteomes" id="UP000028664">
    <property type="component" value="Segment"/>
</dbReference>
<dbReference type="OrthoDB" id="33818at10239"/>
<keyword evidence="2" id="KW-1185">Reference proteome</keyword>
<dbReference type="RefSeq" id="YP_009056296.1">
    <property type="nucleotide sequence ID" value="NC_024792.1"/>
</dbReference>
<evidence type="ECO:0000313" key="2">
    <source>
        <dbReference type="Proteomes" id="UP000028664"/>
    </source>
</evidence>
<reference evidence="1 2" key="1">
    <citation type="submission" date="2014-06" db="EMBL/GenBank/DDBJ databases">
        <title>Bioinformatic genomic analysis of Bacillus phage Bobb.</title>
        <authorList>
            <person name="Lewis H.M.N."/>
            <person name="Temple L."/>
            <person name="Barth R.N."/>
            <person name="Bowles K.M."/>
            <person name="Churchin D.I."/>
            <person name="Scott-Croshaw C."/>
            <person name="Glasgow G.H."/>
            <person name="Gloe M.W."/>
            <person name="McGough T.M."/>
            <person name="Nutbrown S.A."/>
            <person name="Romulus S.R."/>
            <person name="Sanders K.A.M."/>
            <person name="Diachok C.R."/>
            <person name="Serigano J.P."/>
            <person name="Shin D."/>
            <person name="Suresh M.H."/>
            <person name="Conner A.R.N."/>
            <person name="Korba R.M."/>
            <person name="Livermore R.J."/>
            <person name="Rohlf M.B."/>
            <person name="Utterback S.D."/>
            <person name="Wilson V.E."/>
        </authorList>
    </citation>
    <scope>NUCLEOTIDE SEQUENCE [LARGE SCALE GENOMIC DNA]</scope>
</reference>
<organism evidence="1 2">
    <name type="scientific">Bacillus phage Bobb</name>
    <dbReference type="NCBI Taxonomy" id="1527469"/>
    <lineage>
        <taxon>Viruses</taxon>
        <taxon>Duplodnaviria</taxon>
        <taxon>Heunggongvirae</taxon>
        <taxon>Uroviricota</taxon>
        <taxon>Caudoviricetes</taxon>
        <taxon>Herelleviridae</taxon>
        <taxon>Bastillevirinae</taxon>
        <taxon>Agatevirus</taxon>
        <taxon>Agatevirus bobb</taxon>
    </lineage>
</organism>
<evidence type="ECO:0000313" key="1">
    <source>
        <dbReference type="EMBL" id="AII27928.1"/>
    </source>
</evidence>
<name>A0A076G8L8_9CAUD</name>
<dbReference type="EMBL" id="KM051843">
    <property type="protein sequence ID" value="AII27928.1"/>
    <property type="molecule type" value="Genomic_DNA"/>
</dbReference>
<sequence>MILFNYGADLMYSVKFRYKGKDVFLTLESYGQASELVLSFRNSFHHAETYFNTGVLSWVPRGEVINEKPIDTNIIDRYACYIL</sequence>
<dbReference type="KEGG" id="vg:20283314"/>
<accession>A0A076G8L8</accession>
<protein>
    <submittedName>
        <fullName evidence="1">Uncharacterized protein</fullName>
    </submittedName>
</protein>
<dbReference type="GeneID" id="20283314"/>
<proteinExistence type="predicted"/>